<feature type="transmembrane region" description="Helical" evidence="1">
    <location>
        <begin position="76"/>
        <end position="99"/>
    </location>
</feature>
<feature type="transmembrane region" description="Helical" evidence="1">
    <location>
        <begin position="111"/>
        <end position="134"/>
    </location>
</feature>
<name>A0A1F5YXH7_9BACT</name>
<reference evidence="2 3" key="1">
    <citation type="journal article" date="2016" name="Nat. Commun.">
        <title>Thousands of microbial genomes shed light on interconnected biogeochemical processes in an aquifer system.</title>
        <authorList>
            <person name="Anantharaman K."/>
            <person name="Brown C.T."/>
            <person name="Hug L.A."/>
            <person name="Sharon I."/>
            <person name="Castelle C.J."/>
            <person name="Probst A.J."/>
            <person name="Thomas B.C."/>
            <person name="Singh A."/>
            <person name="Wilkins M.J."/>
            <person name="Karaoz U."/>
            <person name="Brodie E.L."/>
            <person name="Williams K.H."/>
            <person name="Hubbard S.S."/>
            <person name="Banfield J.F."/>
        </authorList>
    </citation>
    <scope>NUCLEOTIDE SEQUENCE [LARGE SCALE GENOMIC DNA]</scope>
</reference>
<evidence type="ECO:0000313" key="2">
    <source>
        <dbReference type="EMBL" id="OGG04667.1"/>
    </source>
</evidence>
<evidence type="ECO:0000313" key="3">
    <source>
        <dbReference type="Proteomes" id="UP000179129"/>
    </source>
</evidence>
<dbReference type="Proteomes" id="UP000179129">
    <property type="component" value="Unassembled WGS sequence"/>
</dbReference>
<organism evidence="2 3">
    <name type="scientific">Candidatus Glassbacteria bacterium RIFCSPLOWO2_12_FULL_58_11</name>
    <dbReference type="NCBI Taxonomy" id="1817867"/>
    <lineage>
        <taxon>Bacteria</taxon>
        <taxon>Candidatus Glassiibacteriota</taxon>
    </lineage>
</organism>
<evidence type="ECO:0008006" key="4">
    <source>
        <dbReference type="Google" id="ProtNLM"/>
    </source>
</evidence>
<accession>A0A1F5YXH7</accession>
<dbReference type="AlphaFoldDB" id="A0A1F5YXH7"/>
<feature type="transmembrane region" description="Helical" evidence="1">
    <location>
        <begin position="146"/>
        <end position="165"/>
    </location>
</feature>
<feature type="transmembrane region" description="Helical" evidence="1">
    <location>
        <begin position="12"/>
        <end position="33"/>
    </location>
</feature>
<comment type="caution">
    <text evidence="2">The sequence shown here is derived from an EMBL/GenBank/DDBJ whole genome shotgun (WGS) entry which is preliminary data.</text>
</comment>
<gene>
    <name evidence="2" type="ORF">A3F83_02680</name>
</gene>
<feature type="transmembrane region" description="Helical" evidence="1">
    <location>
        <begin position="177"/>
        <end position="196"/>
    </location>
</feature>
<dbReference type="EMBL" id="MFIX01000102">
    <property type="protein sequence ID" value="OGG04667.1"/>
    <property type="molecule type" value="Genomic_DNA"/>
</dbReference>
<keyword evidence="1" id="KW-1133">Transmembrane helix</keyword>
<proteinExistence type="predicted"/>
<keyword evidence="1" id="KW-0812">Transmembrane</keyword>
<feature type="transmembrane region" description="Helical" evidence="1">
    <location>
        <begin position="39"/>
        <end position="64"/>
    </location>
</feature>
<sequence length="219" mass="22703">MPLRKDDISFTLLQIRLGIAAGLASCLVYPAMIFLHLPYAGIVVLAAVLGPLLGVAGLGLGKLLRIPRRSVSAKMAAVFTFTGGALMTAMLLVQLAVKARAGSSGASSELIGVWLGLDVALDVYLGLGTGLFALAMLRHPRFGPWLGIPGLPIAAGLLVLNLYTFPTPPADAGLVDLGPLVGLWFLAAAVQAWRSLRWAETTLAREILGDKAAGAPDAG</sequence>
<keyword evidence="1" id="KW-0472">Membrane</keyword>
<protein>
    <recommendedName>
        <fullName evidence="4">DUF4386 domain-containing protein</fullName>
    </recommendedName>
</protein>
<evidence type="ECO:0000256" key="1">
    <source>
        <dbReference type="SAM" id="Phobius"/>
    </source>
</evidence>